<sequence>MKEQEKREKIIQAAYQVLAERGYDAASTKEIAKAAGVAQGLIGYYFANKDMLFAEVFRRESERYCESLPFIRDQGNREVSAETIRAVLNVPKSRAEDDPSWIKLRYELFALGMRNEAVSANIRETLERKRRHLTELIQLVGKLPEQNARALAPILLAVFDGLGMQRLCDEDFDYDGAYEALADMLDAYVKRIAERNA</sequence>
<dbReference type="SUPFAM" id="SSF46689">
    <property type="entry name" value="Homeodomain-like"/>
    <property type="match status" value="1"/>
</dbReference>
<dbReference type="EMBL" id="CAJRAY010000019">
    <property type="protein sequence ID" value="CAG5080815.1"/>
    <property type="molecule type" value="Genomic_DNA"/>
</dbReference>
<dbReference type="InterPro" id="IPR001647">
    <property type="entry name" value="HTH_TetR"/>
</dbReference>
<feature type="DNA-binding region" description="H-T-H motif" evidence="5">
    <location>
        <begin position="27"/>
        <end position="46"/>
    </location>
</feature>
<keyword evidence="1" id="KW-0678">Repressor</keyword>
<evidence type="ECO:0000313" key="8">
    <source>
        <dbReference type="Proteomes" id="UP000681526"/>
    </source>
</evidence>
<dbReference type="SUPFAM" id="SSF48498">
    <property type="entry name" value="Tetracyclin repressor-like, C-terminal domain"/>
    <property type="match status" value="1"/>
</dbReference>
<dbReference type="InterPro" id="IPR039538">
    <property type="entry name" value="BetI_C"/>
</dbReference>
<comment type="caution">
    <text evidence="7">The sequence shown here is derived from an EMBL/GenBank/DDBJ whole genome shotgun (WGS) entry which is preliminary data.</text>
</comment>
<dbReference type="PRINTS" id="PR00455">
    <property type="entry name" value="HTHTETR"/>
</dbReference>
<dbReference type="RefSeq" id="WP_213483665.1">
    <property type="nucleotide sequence ID" value="NZ_CAJRAY010000019.1"/>
</dbReference>
<dbReference type="PANTHER" id="PTHR30055:SF226">
    <property type="entry name" value="HTH-TYPE TRANSCRIPTIONAL REGULATOR PKSA"/>
    <property type="match status" value="1"/>
</dbReference>
<gene>
    <name evidence="7" type="primary">txxe3873</name>
    <name evidence="7" type="ORF">TXXE_04570</name>
</gene>
<evidence type="ECO:0000259" key="6">
    <source>
        <dbReference type="PROSITE" id="PS50977"/>
    </source>
</evidence>
<dbReference type="Gene3D" id="1.10.357.10">
    <property type="entry name" value="Tetracycline Repressor, domain 2"/>
    <property type="match status" value="1"/>
</dbReference>
<dbReference type="Proteomes" id="UP000681526">
    <property type="component" value="Unassembled WGS sequence"/>
</dbReference>
<dbReference type="InterPro" id="IPR050109">
    <property type="entry name" value="HTH-type_TetR-like_transc_reg"/>
</dbReference>
<reference evidence="7 8" key="1">
    <citation type="submission" date="2021-04" db="EMBL/GenBank/DDBJ databases">
        <authorList>
            <person name="Rakotoarivonina H."/>
        </authorList>
    </citation>
    <scope>NUCLEOTIDE SEQUENCE [LARGE SCALE GENOMIC DNA]</scope>
    <source>
        <strain evidence="7 8">XE</strain>
    </source>
</reference>
<dbReference type="InterPro" id="IPR036271">
    <property type="entry name" value="Tet_transcr_reg_TetR-rel_C_sf"/>
</dbReference>
<name>A0ABN7RLW8_THEXY</name>
<dbReference type="Gene3D" id="1.10.10.60">
    <property type="entry name" value="Homeodomain-like"/>
    <property type="match status" value="1"/>
</dbReference>
<keyword evidence="4" id="KW-0804">Transcription</keyword>
<dbReference type="InterPro" id="IPR009057">
    <property type="entry name" value="Homeodomain-like_sf"/>
</dbReference>
<evidence type="ECO:0000256" key="1">
    <source>
        <dbReference type="ARBA" id="ARBA00022491"/>
    </source>
</evidence>
<keyword evidence="2" id="KW-0805">Transcription regulation</keyword>
<keyword evidence="3 5" id="KW-0238">DNA-binding</keyword>
<dbReference type="Pfam" id="PF00440">
    <property type="entry name" value="TetR_N"/>
    <property type="match status" value="1"/>
</dbReference>
<dbReference type="PROSITE" id="PS50977">
    <property type="entry name" value="HTH_TETR_2"/>
    <property type="match status" value="1"/>
</dbReference>
<feature type="domain" description="HTH tetR-type" evidence="6">
    <location>
        <begin position="4"/>
        <end position="64"/>
    </location>
</feature>
<proteinExistence type="predicted"/>
<dbReference type="PANTHER" id="PTHR30055">
    <property type="entry name" value="HTH-TYPE TRANSCRIPTIONAL REGULATOR RUTR"/>
    <property type="match status" value="1"/>
</dbReference>
<organism evidence="7 8">
    <name type="scientific">Thermobacillus xylanilyticus</name>
    <dbReference type="NCBI Taxonomy" id="76633"/>
    <lineage>
        <taxon>Bacteria</taxon>
        <taxon>Bacillati</taxon>
        <taxon>Bacillota</taxon>
        <taxon>Bacilli</taxon>
        <taxon>Bacillales</taxon>
        <taxon>Paenibacillaceae</taxon>
        <taxon>Thermobacillus</taxon>
    </lineage>
</organism>
<keyword evidence="8" id="KW-1185">Reference proteome</keyword>
<evidence type="ECO:0000256" key="2">
    <source>
        <dbReference type="ARBA" id="ARBA00023015"/>
    </source>
</evidence>
<protein>
    <submittedName>
        <fullName evidence="7">Transcriptional regulator, TetR family, Glr0481 protein</fullName>
    </submittedName>
</protein>
<evidence type="ECO:0000313" key="7">
    <source>
        <dbReference type="EMBL" id="CAG5080815.1"/>
    </source>
</evidence>
<evidence type="ECO:0000256" key="3">
    <source>
        <dbReference type="ARBA" id="ARBA00023125"/>
    </source>
</evidence>
<evidence type="ECO:0000256" key="4">
    <source>
        <dbReference type="ARBA" id="ARBA00023163"/>
    </source>
</evidence>
<dbReference type="Pfam" id="PF13977">
    <property type="entry name" value="TetR_C_6"/>
    <property type="match status" value="1"/>
</dbReference>
<accession>A0ABN7RLW8</accession>
<evidence type="ECO:0000256" key="5">
    <source>
        <dbReference type="PROSITE-ProRule" id="PRU00335"/>
    </source>
</evidence>